<proteinExistence type="predicted"/>
<name>A0A8T0INS3_CERPU</name>
<keyword evidence="1" id="KW-0812">Transmembrane</keyword>
<keyword evidence="3" id="KW-1185">Reference proteome</keyword>
<feature type="transmembrane region" description="Helical" evidence="1">
    <location>
        <begin position="284"/>
        <end position="304"/>
    </location>
</feature>
<comment type="caution">
    <text evidence="2">The sequence shown here is derived from an EMBL/GenBank/DDBJ whole genome shotgun (WGS) entry which is preliminary data.</text>
</comment>
<dbReference type="AlphaFoldDB" id="A0A8T0INS3"/>
<gene>
    <name evidence="2" type="ORF">KC19_2G009000</name>
</gene>
<feature type="transmembrane region" description="Helical" evidence="1">
    <location>
        <begin position="12"/>
        <end position="35"/>
    </location>
</feature>
<accession>A0A8T0INS3</accession>
<feature type="transmembrane region" description="Helical" evidence="1">
    <location>
        <begin position="140"/>
        <end position="161"/>
    </location>
</feature>
<keyword evidence="1" id="KW-1133">Transmembrane helix</keyword>
<dbReference type="EMBL" id="CM026422">
    <property type="protein sequence ID" value="KAG0585404.1"/>
    <property type="molecule type" value="Genomic_DNA"/>
</dbReference>
<protein>
    <submittedName>
        <fullName evidence="2">Uncharacterized protein</fullName>
    </submittedName>
</protein>
<feature type="transmembrane region" description="Helical" evidence="1">
    <location>
        <begin position="100"/>
        <end position="120"/>
    </location>
</feature>
<dbReference type="OrthoDB" id="1869454at2759"/>
<feature type="transmembrane region" description="Helical" evidence="1">
    <location>
        <begin position="55"/>
        <end position="74"/>
    </location>
</feature>
<reference evidence="2" key="1">
    <citation type="submission" date="2020-06" db="EMBL/GenBank/DDBJ databases">
        <title>WGS assembly of Ceratodon purpureus strain R40.</title>
        <authorList>
            <person name="Carey S.B."/>
            <person name="Jenkins J."/>
            <person name="Shu S."/>
            <person name="Lovell J.T."/>
            <person name="Sreedasyam A."/>
            <person name="Maumus F."/>
            <person name="Tiley G.P."/>
            <person name="Fernandez-Pozo N."/>
            <person name="Barry K."/>
            <person name="Chen C."/>
            <person name="Wang M."/>
            <person name="Lipzen A."/>
            <person name="Daum C."/>
            <person name="Saski C.A."/>
            <person name="Payton A.C."/>
            <person name="Mcbreen J.C."/>
            <person name="Conrad R.E."/>
            <person name="Kollar L.M."/>
            <person name="Olsson S."/>
            <person name="Huttunen S."/>
            <person name="Landis J.B."/>
            <person name="Wickett N.J."/>
            <person name="Johnson M.G."/>
            <person name="Rensing S.A."/>
            <person name="Grimwood J."/>
            <person name="Schmutz J."/>
            <person name="Mcdaniel S.F."/>
        </authorList>
    </citation>
    <scope>NUCLEOTIDE SEQUENCE</scope>
    <source>
        <strain evidence="2">R40</strain>
    </source>
</reference>
<evidence type="ECO:0000313" key="3">
    <source>
        <dbReference type="Proteomes" id="UP000822688"/>
    </source>
</evidence>
<organism evidence="2 3">
    <name type="scientific">Ceratodon purpureus</name>
    <name type="common">Fire moss</name>
    <name type="synonym">Dicranum purpureum</name>
    <dbReference type="NCBI Taxonomy" id="3225"/>
    <lineage>
        <taxon>Eukaryota</taxon>
        <taxon>Viridiplantae</taxon>
        <taxon>Streptophyta</taxon>
        <taxon>Embryophyta</taxon>
        <taxon>Bryophyta</taxon>
        <taxon>Bryophytina</taxon>
        <taxon>Bryopsida</taxon>
        <taxon>Dicranidae</taxon>
        <taxon>Pseudoditrichales</taxon>
        <taxon>Ditrichaceae</taxon>
        <taxon>Ceratodon</taxon>
    </lineage>
</organism>
<feature type="transmembrane region" description="Helical" evidence="1">
    <location>
        <begin position="249"/>
        <end position="272"/>
    </location>
</feature>
<feature type="transmembrane region" description="Helical" evidence="1">
    <location>
        <begin position="216"/>
        <end position="237"/>
    </location>
</feature>
<dbReference type="PANTHER" id="PTHR34116">
    <property type="entry name" value="PLASMINOGEN ACTIVATOR INHIBITOR"/>
    <property type="match status" value="1"/>
</dbReference>
<keyword evidence="1" id="KW-0472">Membrane</keyword>
<evidence type="ECO:0000256" key="1">
    <source>
        <dbReference type="SAM" id="Phobius"/>
    </source>
</evidence>
<sequence length="424" mass="47124">MPLTSSASDVLGVATLVLVLLLVCAGLGCIAYVLYFRARIQQERLPALQDFNALWIVRIIFTVLGVLWSLVQLLRLPLLRQPNWIFHSWSFGSQANVCRFYILSSLGFLEPCFFLTALFLVHGSLRKAPFTPRKAWNGKVVALILICCLPVFLFQLFFVVISPNIEFKRSSGGVYNLENEGYGGKVPYYFTQVFQNVTIGDTKEIAVCCYPLLSTLVLATFGVLYSAYFLILGWRVVGVVINRCLQRRLYGLLGALLLLLPLHVMFLGLSVLSQPAELPFELMSFFGFIIVLLCTTVGEGILVIRPIADAMAVRWEYAPSELGRDHDLPGEGPMSVPLSVFGSDDDEASLVGSQSLFAKSQSRAADVQEKEYGSARSFLKPLDHAGSFSEHNGTPFFNPDSPALPGKPLITHHHHQNHPFYPFL</sequence>
<evidence type="ECO:0000313" key="2">
    <source>
        <dbReference type="EMBL" id="KAG0585404.1"/>
    </source>
</evidence>
<dbReference type="Proteomes" id="UP000822688">
    <property type="component" value="Chromosome 2"/>
</dbReference>
<dbReference type="PANTHER" id="PTHR34116:SF2">
    <property type="entry name" value="THH1_TOM1_TOM3 DOMAIN-CONTAINING PROTEIN"/>
    <property type="match status" value="1"/>
</dbReference>